<dbReference type="GO" id="GO:0006429">
    <property type="term" value="P:leucyl-tRNA aminoacylation"/>
    <property type="evidence" value="ECO:0007669"/>
    <property type="project" value="UniProtKB-UniRule"/>
</dbReference>
<dbReference type="InterPro" id="IPR009080">
    <property type="entry name" value="tRNAsynth_Ia_anticodon-bd"/>
</dbReference>
<feature type="short sequence motif" description="'HIGH' region" evidence="9">
    <location>
        <begin position="41"/>
        <end position="51"/>
    </location>
</feature>
<dbReference type="Pfam" id="PF13603">
    <property type="entry name" value="tRNA-synt_1_2"/>
    <property type="match status" value="1"/>
</dbReference>
<keyword evidence="5 9" id="KW-0067">ATP-binding</keyword>
<dbReference type="InterPro" id="IPR002302">
    <property type="entry name" value="Leu-tRNA-ligase"/>
</dbReference>
<dbReference type="Gene3D" id="3.40.50.620">
    <property type="entry name" value="HUPs"/>
    <property type="match status" value="2"/>
</dbReference>
<organism evidence="13 14">
    <name type="scientific">Thermoflexus hugenholtzii JAD2</name>
    <dbReference type="NCBI Taxonomy" id="877466"/>
    <lineage>
        <taxon>Bacteria</taxon>
        <taxon>Bacillati</taxon>
        <taxon>Chloroflexota</taxon>
        <taxon>Thermoflexia</taxon>
        <taxon>Thermoflexales</taxon>
        <taxon>Thermoflexaceae</taxon>
        <taxon>Thermoflexus</taxon>
    </lineage>
</organism>
<evidence type="ECO:0000256" key="2">
    <source>
        <dbReference type="ARBA" id="ARBA00022490"/>
    </source>
</evidence>
<dbReference type="FunFam" id="3.40.50.620:FF:000003">
    <property type="entry name" value="Leucine--tRNA ligase"/>
    <property type="match status" value="1"/>
</dbReference>
<evidence type="ECO:0000313" key="13">
    <source>
        <dbReference type="EMBL" id="SNB62213.1"/>
    </source>
</evidence>
<accession>A0A212QRP5</accession>
<keyword evidence="2 9" id="KW-0963">Cytoplasm</keyword>
<dbReference type="InterPro" id="IPR009008">
    <property type="entry name" value="Val/Leu/Ile-tRNA-synth_edit"/>
</dbReference>
<dbReference type="PRINTS" id="PR00985">
    <property type="entry name" value="TRNASYNTHLEU"/>
</dbReference>
<feature type="binding site" evidence="9">
    <location>
        <position position="583"/>
    </location>
    <ligand>
        <name>ATP</name>
        <dbReference type="ChEBI" id="CHEBI:30616"/>
    </ligand>
</feature>
<dbReference type="CDD" id="cd00812">
    <property type="entry name" value="LeuRS_core"/>
    <property type="match status" value="1"/>
</dbReference>
<dbReference type="NCBIfam" id="TIGR00396">
    <property type="entry name" value="leuS_bact"/>
    <property type="match status" value="1"/>
</dbReference>
<dbReference type="OrthoDB" id="9810365at2"/>
<keyword evidence="7 9" id="KW-0030">Aminoacyl-tRNA synthetase</keyword>
<feature type="domain" description="Aminoacyl-tRNA synthetase class Ia" evidence="10">
    <location>
        <begin position="419"/>
        <end position="608"/>
    </location>
</feature>
<dbReference type="RefSeq" id="WP_088570737.1">
    <property type="nucleotide sequence ID" value="NZ_FYEK01000022.1"/>
</dbReference>
<dbReference type="InterPro" id="IPR025709">
    <property type="entry name" value="Leu_tRNA-synth_edit"/>
</dbReference>
<dbReference type="PANTHER" id="PTHR43740:SF2">
    <property type="entry name" value="LEUCINE--TRNA LIGASE, MITOCHONDRIAL"/>
    <property type="match status" value="1"/>
</dbReference>
<keyword evidence="3 9" id="KW-0436">Ligase</keyword>
<reference evidence="14" key="1">
    <citation type="submission" date="2017-06" db="EMBL/GenBank/DDBJ databases">
        <authorList>
            <person name="Varghese N."/>
            <person name="Submissions S."/>
        </authorList>
    </citation>
    <scope>NUCLEOTIDE SEQUENCE [LARGE SCALE GENOMIC DNA]</scope>
    <source>
        <strain evidence="14">JAD2</strain>
    </source>
</reference>
<dbReference type="AlphaFoldDB" id="A0A212QRP5"/>
<comment type="subcellular location">
    <subcellularLocation>
        <location evidence="9">Cytoplasm</location>
    </subcellularLocation>
</comment>
<evidence type="ECO:0000256" key="7">
    <source>
        <dbReference type="ARBA" id="ARBA00023146"/>
    </source>
</evidence>
<dbReference type="FunFam" id="1.10.730.10:FF:000011">
    <property type="entry name" value="Leucine--tRNA ligase chloroplastic/mitochondrial"/>
    <property type="match status" value="1"/>
</dbReference>
<keyword evidence="4 9" id="KW-0547">Nucleotide-binding</keyword>
<dbReference type="Gene3D" id="3.10.20.590">
    <property type="match status" value="1"/>
</dbReference>
<dbReference type="HAMAP" id="MF_00049_B">
    <property type="entry name" value="Leu_tRNA_synth_B"/>
    <property type="match status" value="1"/>
</dbReference>
<gene>
    <name evidence="9" type="primary">leuS</name>
    <name evidence="13" type="ORF">SAMN02746019_00004640</name>
</gene>
<evidence type="ECO:0000259" key="10">
    <source>
        <dbReference type="Pfam" id="PF00133"/>
    </source>
</evidence>
<dbReference type="Gene3D" id="3.90.740.10">
    <property type="entry name" value="Valyl/Leucyl/Isoleucyl-tRNA synthetase, editing domain"/>
    <property type="match status" value="1"/>
</dbReference>
<dbReference type="FunFam" id="3.40.50.620:FF:000056">
    <property type="entry name" value="Leucine--tRNA ligase"/>
    <property type="match status" value="1"/>
</dbReference>
<feature type="short sequence motif" description="'KMSKS' region" evidence="9">
    <location>
        <begin position="580"/>
        <end position="584"/>
    </location>
</feature>
<evidence type="ECO:0000256" key="9">
    <source>
        <dbReference type="HAMAP-Rule" id="MF_00049"/>
    </source>
</evidence>
<dbReference type="GO" id="GO:0002161">
    <property type="term" value="F:aminoacyl-tRNA deacylase activity"/>
    <property type="evidence" value="ECO:0007669"/>
    <property type="project" value="InterPro"/>
</dbReference>
<dbReference type="SUPFAM" id="SSF50677">
    <property type="entry name" value="ValRS/IleRS/LeuRS editing domain"/>
    <property type="match status" value="1"/>
</dbReference>
<dbReference type="FunCoup" id="A0A212QRP5">
    <property type="interactions" value="498"/>
</dbReference>
<evidence type="ECO:0000256" key="1">
    <source>
        <dbReference type="ARBA" id="ARBA00005594"/>
    </source>
</evidence>
<evidence type="ECO:0000256" key="3">
    <source>
        <dbReference type="ARBA" id="ARBA00022598"/>
    </source>
</evidence>
<sequence length="814" mass="94224">MERYEPQAIEPKWQQRWEESGIYRAVRDPSRPKFYFLTMFPYPSGDLHMGHWFAMAPSDAVARYLRMKGYNVLFPIGFDAFGLPAENAAIKHNTHPKTWTYANIERMRRQLRRMGASFDWTREVITCEPEYYKWNQWFFIQFYKRGLAYRKRSAVDFCPTCNTTLAREQVVSQDGERVCERCGTPVIKKELEQWFLRITAYADELLDHSRLDWPERVCTMQKNWIGRSEGAEIVFPTEGEDSIVVFTTRPDTLFGATFVVLAPEHPLVPKLTAPERRAEVEAYIHEAQRRTEIERLSLEREKTGVFIGAYARHPLTEERLPIWISDYVLMEYGTGAVMGVPAHDQRDFEFATKFNLPIRVVIAPPGWQGEPLSAAYEGPGTMVNSGPFDGLPSEEGKKAVVAELERRGLGRPAVSYRLRDWCISRQRYWGTPIPIIYCPKCGTVPVPEDQLPVLLPETVNVLPTGESPLKYLEEFVRTTCPQCGGPAERETDTMDTFVDSSWYQYRYLSPHKDDAPWDEEEARYWLPVDLYTGGVEHATMHLLYTRFWTKVLRDMGMVWFDEPMIRLRNQGVILGEDREKMSKSRGNVVAPDELVERYGADTVRAYLMFGFRWDLGGPWSSTGIEGVHRWLNRVWNLVLEPAAAAGEPTPEQVAELRRWTHRTIKRVSQDLEDFEFNTAIAALMEFTNYLQEAKATPVAGHEAWREAIRTLLLLLAPFTPHLAEELWERLGYPYSIHQQPWPQWDEALARADTITLVIQINGRVRDRVEVPASITEEEARRIALDRANVRRHLGDRQPQRIIYVPGRLINIVVE</sequence>
<dbReference type="Gene3D" id="1.10.730.10">
    <property type="entry name" value="Isoleucyl-tRNA Synthetase, Domain 1"/>
    <property type="match status" value="1"/>
</dbReference>
<evidence type="ECO:0000256" key="4">
    <source>
        <dbReference type="ARBA" id="ARBA00022741"/>
    </source>
</evidence>
<dbReference type="PANTHER" id="PTHR43740">
    <property type="entry name" value="LEUCYL-TRNA SYNTHETASE"/>
    <property type="match status" value="1"/>
</dbReference>
<dbReference type="InterPro" id="IPR013155">
    <property type="entry name" value="M/V/L/I-tRNA-synth_anticd-bd"/>
</dbReference>
<evidence type="ECO:0000256" key="5">
    <source>
        <dbReference type="ARBA" id="ARBA00022840"/>
    </source>
</evidence>
<dbReference type="EMBL" id="FYEK01000022">
    <property type="protein sequence ID" value="SNB62213.1"/>
    <property type="molecule type" value="Genomic_DNA"/>
</dbReference>
<dbReference type="Pfam" id="PF08264">
    <property type="entry name" value="Anticodon_1"/>
    <property type="match status" value="1"/>
</dbReference>
<dbReference type="GO" id="GO:0004823">
    <property type="term" value="F:leucine-tRNA ligase activity"/>
    <property type="evidence" value="ECO:0007669"/>
    <property type="project" value="UniProtKB-UniRule"/>
</dbReference>
<evidence type="ECO:0000259" key="11">
    <source>
        <dbReference type="Pfam" id="PF08264"/>
    </source>
</evidence>
<keyword evidence="6 9" id="KW-0648">Protein biosynthesis</keyword>
<dbReference type="InterPro" id="IPR002300">
    <property type="entry name" value="aa-tRNA-synth_Ia"/>
</dbReference>
<feature type="domain" description="Aminoacyl-tRNA synthetase class Ia" evidence="10">
    <location>
        <begin position="12"/>
        <end position="210"/>
    </location>
</feature>
<dbReference type="InParanoid" id="A0A212QRP5"/>
<dbReference type="Pfam" id="PF00133">
    <property type="entry name" value="tRNA-synt_1"/>
    <property type="match status" value="2"/>
</dbReference>
<dbReference type="CDD" id="cd07958">
    <property type="entry name" value="Anticodon_Ia_Leu_BEm"/>
    <property type="match status" value="1"/>
</dbReference>
<keyword evidence="14" id="KW-1185">Reference proteome</keyword>
<dbReference type="Proteomes" id="UP000197025">
    <property type="component" value="Unassembled WGS sequence"/>
</dbReference>
<feature type="domain" description="Leucyl-tRNA synthetase editing" evidence="12">
    <location>
        <begin position="222"/>
        <end position="404"/>
    </location>
</feature>
<comment type="similarity">
    <text evidence="1 9">Belongs to the class-I aminoacyl-tRNA synthetase family.</text>
</comment>
<name>A0A212QRP5_9CHLR</name>
<feature type="domain" description="Methionyl/Valyl/Leucyl/Isoleucyl-tRNA synthetase anticodon-binding" evidence="11">
    <location>
        <begin position="660"/>
        <end position="776"/>
    </location>
</feature>
<evidence type="ECO:0000256" key="8">
    <source>
        <dbReference type="ARBA" id="ARBA00047469"/>
    </source>
</evidence>
<dbReference type="SUPFAM" id="SSF47323">
    <property type="entry name" value="Anticodon-binding domain of a subclass of class I aminoacyl-tRNA synthetases"/>
    <property type="match status" value="1"/>
</dbReference>
<evidence type="ECO:0000259" key="12">
    <source>
        <dbReference type="Pfam" id="PF13603"/>
    </source>
</evidence>
<comment type="catalytic activity">
    <reaction evidence="8 9">
        <text>tRNA(Leu) + L-leucine + ATP = L-leucyl-tRNA(Leu) + AMP + diphosphate</text>
        <dbReference type="Rhea" id="RHEA:11688"/>
        <dbReference type="Rhea" id="RHEA-COMP:9613"/>
        <dbReference type="Rhea" id="RHEA-COMP:9622"/>
        <dbReference type="ChEBI" id="CHEBI:30616"/>
        <dbReference type="ChEBI" id="CHEBI:33019"/>
        <dbReference type="ChEBI" id="CHEBI:57427"/>
        <dbReference type="ChEBI" id="CHEBI:78442"/>
        <dbReference type="ChEBI" id="CHEBI:78494"/>
        <dbReference type="ChEBI" id="CHEBI:456215"/>
        <dbReference type="EC" id="6.1.1.4"/>
    </reaction>
</comment>
<dbReference type="InterPro" id="IPR014729">
    <property type="entry name" value="Rossmann-like_a/b/a_fold"/>
</dbReference>
<proteinExistence type="inferred from homology"/>
<dbReference type="SUPFAM" id="SSF52374">
    <property type="entry name" value="Nucleotidylyl transferase"/>
    <property type="match status" value="1"/>
</dbReference>
<dbReference type="GO" id="GO:0005524">
    <property type="term" value="F:ATP binding"/>
    <property type="evidence" value="ECO:0007669"/>
    <property type="project" value="UniProtKB-UniRule"/>
</dbReference>
<dbReference type="EC" id="6.1.1.4" evidence="9"/>
<evidence type="ECO:0000256" key="6">
    <source>
        <dbReference type="ARBA" id="ARBA00022917"/>
    </source>
</evidence>
<protein>
    <recommendedName>
        <fullName evidence="9">Leucine--tRNA ligase</fullName>
        <ecNumber evidence="9">6.1.1.4</ecNumber>
    </recommendedName>
    <alternativeName>
        <fullName evidence="9">Leucyl-tRNA synthetase</fullName>
        <shortName evidence="9">LeuRS</shortName>
    </alternativeName>
</protein>
<evidence type="ECO:0000313" key="14">
    <source>
        <dbReference type="Proteomes" id="UP000197025"/>
    </source>
</evidence>
<dbReference type="GO" id="GO:0005829">
    <property type="term" value="C:cytosol"/>
    <property type="evidence" value="ECO:0007669"/>
    <property type="project" value="TreeGrafter"/>
</dbReference>